<dbReference type="GO" id="GO:0000993">
    <property type="term" value="F:RNA polymerase II complex binding"/>
    <property type="evidence" value="ECO:0007669"/>
    <property type="project" value="TreeGrafter"/>
</dbReference>
<evidence type="ECO:0000256" key="2">
    <source>
        <dbReference type="ARBA" id="ARBA00007560"/>
    </source>
</evidence>
<keyword evidence="6" id="KW-1185">Reference proteome</keyword>
<dbReference type="Pfam" id="PF03985">
    <property type="entry name" value="Paf1"/>
    <property type="match status" value="1"/>
</dbReference>
<dbReference type="PANTHER" id="PTHR23188:SF12">
    <property type="entry name" value="RNA POLYMERASE II-ASSOCIATED FACTOR 1 HOMOLOG"/>
    <property type="match status" value="1"/>
</dbReference>
<dbReference type="OrthoDB" id="10260285at2759"/>
<protein>
    <recommendedName>
        <fullName evidence="7">RNA polymerase II-associated</fullName>
    </recommendedName>
</protein>
<dbReference type="AlphaFoldDB" id="A0A9P6QCN5"/>
<organism evidence="5 6">
    <name type="scientific">Mortierella polycephala</name>
    <dbReference type="NCBI Taxonomy" id="41804"/>
    <lineage>
        <taxon>Eukaryota</taxon>
        <taxon>Fungi</taxon>
        <taxon>Fungi incertae sedis</taxon>
        <taxon>Mucoromycota</taxon>
        <taxon>Mortierellomycotina</taxon>
        <taxon>Mortierellomycetes</taxon>
        <taxon>Mortierellales</taxon>
        <taxon>Mortierellaceae</taxon>
        <taxon>Mortierella</taxon>
    </lineage>
</organism>
<feature type="region of interest" description="Disordered" evidence="4">
    <location>
        <begin position="300"/>
        <end position="322"/>
    </location>
</feature>
<name>A0A9P6QCN5_9FUNG</name>
<keyword evidence="3" id="KW-0539">Nucleus</keyword>
<evidence type="ECO:0000256" key="4">
    <source>
        <dbReference type="SAM" id="MobiDB-lite"/>
    </source>
</evidence>
<accession>A0A9P6QCN5</accession>
<dbReference type="GO" id="GO:0006368">
    <property type="term" value="P:transcription elongation by RNA polymerase II"/>
    <property type="evidence" value="ECO:0007669"/>
    <property type="project" value="InterPro"/>
</dbReference>
<dbReference type="PANTHER" id="PTHR23188">
    <property type="entry name" value="RNA POLYMERASE II-ASSOCIATED FACTOR 1 HOMOLOG"/>
    <property type="match status" value="1"/>
</dbReference>
<dbReference type="Proteomes" id="UP000726737">
    <property type="component" value="Unassembled WGS sequence"/>
</dbReference>
<reference evidence="5" key="1">
    <citation type="journal article" date="2020" name="Fungal Divers.">
        <title>Resolving the Mortierellaceae phylogeny through synthesis of multi-gene phylogenetics and phylogenomics.</title>
        <authorList>
            <person name="Vandepol N."/>
            <person name="Liber J."/>
            <person name="Desiro A."/>
            <person name="Na H."/>
            <person name="Kennedy M."/>
            <person name="Barry K."/>
            <person name="Grigoriev I.V."/>
            <person name="Miller A.N."/>
            <person name="O'Donnell K."/>
            <person name="Stajich J.E."/>
            <person name="Bonito G."/>
        </authorList>
    </citation>
    <scope>NUCLEOTIDE SEQUENCE</scope>
    <source>
        <strain evidence="5">KOD948</strain>
    </source>
</reference>
<dbReference type="GO" id="GO:0016593">
    <property type="term" value="C:Cdc73/Paf1 complex"/>
    <property type="evidence" value="ECO:0007669"/>
    <property type="project" value="InterPro"/>
</dbReference>
<proteinExistence type="inferred from homology"/>
<comment type="caution">
    <text evidence="5">The sequence shown here is derived from an EMBL/GenBank/DDBJ whole genome shotgun (WGS) entry which is preliminary data.</text>
</comment>
<dbReference type="EMBL" id="JAAAJA010000041">
    <property type="protein sequence ID" value="KAG0264923.1"/>
    <property type="molecule type" value="Genomic_DNA"/>
</dbReference>
<evidence type="ECO:0000313" key="5">
    <source>
        <dbReference type="EMBL" id="KAG0264923.1"/>
    </source>
</evidence>
<dbReference type="GO" id="GO:0003682">
    <property type="term" value="F:chromatin binding"/>
    <property type="evidence" value="ECO:0007669"/>
    <property type="project" value="TreeGrafter"/>
</dbReference>
<evidence type="ECO:0008006" key="7">
    <source>
        <dbReference type="Google" id="ProtNLM"/>
    </source>
</evidence>
<evidence type="ECO:0000256" key="1">
    <source>
        <dbReference type="ARBA" id="ARBA00004123"/>
    </source>
</evidence>
<gene>
    <name evidence="5" type="ORF">BG011_005845</name>
</gene>
<comment type="subcellular location">
    <subcellularLocation>
        <location evidence="1">Nucleus</location>
    </subcellularLocation>
</comment>
<comment type="similarity">
    <text evidence="2">Belongs to the PAF1 family.</text>
</comment>
<sequence>MSKPVHKKKFGSEFLCRTRYRNTLPLPPFAPKLLALPSSYDRFIKYRATGLNETTASELILDNQWALPIDLVQMGEEDEFFSEKQRVHGNGASATNVENGMLNEADQRLIEYAKVVSGAADRKGLAKPTKKTLPNVSWLRRTEYISSETPTGAGKGAYKNSLNKKKVEVADMSREGQITAIEKTFQRFMKKSDSSSSLEPLSEKEFLASLKHPSKPGVTAVESLPVLPDFSIWGNAYTLVTFDVDPEVTNDHRPQEQGTSTLKAQRSSNALIKPMSDNVNPETWLGYYLPDAETAKEINQRKRSRAQIAASGLDPDDEDEEDAKEMSFNLQRDYTYTTIPCDAFSQLVFTFREQPDSEQKTAFYNTIQSKLMLRKKRAKRYIDDDPPITGIDLTSRRMNSDELAAKRDALAAIGL</sequence>
<evidence type="ECO:0000313" key="6">
    <source>
        <dbReference type="Proteomes" id="UP000726737"/>
    </source>
</evidence>
<dbReference type="InterPro" id="IPR007133">
    <property type="entry name" value="RNA_pol_II-assoc_Paf1"/>
</dbReference>
<evidence type="ECO:0000256" key="3">
    <source>
        <dbReference type="ARBA" id="ARBA00023242"/>
    </source>
</evidence>